<comment type="subunit">
    <text evidence="7">Consists of a catalytic RNA component (M1 or rnpB) and a protein subunit.</text>
</comment>
<dbReference type="GO" id="GO:0030677">
    <property type="term" value="C:ribonuclease P complex"/>
    <property type="evidence" value="ECO:0007669"/>
    <property type="project" value="TreeGrafter"/>
</dbReference>
<protein>
    <recommendedName>
        <fullName evidence="7 8">Ribonuclease P protein component</fullName>
        <shortName evidence="7">RNase P protein</shortName>
        <shortName evidence="7">RNaseP protein</shortName>
        <ecNumber evidence="7 8">3.1.26.5</ecNumber>
    </recommendedName>
    <alternativeName>
        <fullName evidence="7">Protein C5</fullName>
    </alternativeName>
</protein>
<accession>A0A4R6Z719</accession>
<dbReference type="Pfam" id="PF00825">
    <property type="entry name" value="Ribonuclease_P"/>
    <property type="match status" value="1"/>
</dbReference>
<dbReference type="GO" id="GO:0004526">
    <property type="term" value="F:ribonuclease P activity"/>
    <property type="evidence" value="ECO:0007669"/>
    <property type="project" value="UniProtKB-UniRule"/>
</dbReference>
<dbReference type="PANTHER" id="PTHR33992:SF1">
    <property type="entry name" value="RIBONUCLEASE P PROTEIN COMPONENT"/>
    <property type="match status" value="1"/>
</dbReference>
<keyword evidence="2 7" id="KW-0819">tRNA processing</keyword>
<evidence type="ECO:0000256" key="6">
    <source>
        <dbReference type="ARBA" id="ARBA00022884"/>
    </source>
</evidence>
<dbReference type="InterPro" id="IPR020539">
    <property type="entry name" value="RNase_P_CS"/>
</dbReference>
<keyword evidence="3 7" id="KW-0540">Nuclease</keyword>
<evidence type="ECO:0000256" key="8">
    <source>
        <dbReference type="NCBIfam" id="TIGR00188"/>
    </source>
</evidence>
<evidence type="ECO:0000256" key="7">
    <source>
        <dbReference type="HAMAP-Rule" id="MF_00227"/>
    </source>
</evidence>
<reference evidence="9 10" key="1">
    <citation type="submission" date="2019-03" db="EMBL/GenBank/DDBJ databases">
        <title>Genomic Encyclopedia of Type Strains, Phase IV (KMG-IV): sequencing the most valuable type-strain genomes for metagenomic binning, comparative biology and taxonomic classification.</title>
        <authorList>
            <person name="Goeker M."/>
        </authorList>
    </citation>
    <scope>NUCLEOTIDE SEQUENCE [LARGE SCALE GENOMIC DNA]</scope>
    <source>
        <strain evidence="9 10">DSM 21667</strain>
    </source>
</reference>
<comment type="catalytic activity">
    <reaction evidence="7">
        <text>Endonucleolytic cleavage of RNA, removing 5'-extranucleotides from tRNA precursor.</text>
        <dbReference type="EC" id="3.1.26.5"/>
    </reaction>
</comment>
<comment type="similarity">
    <text evidence="7">Belongs to the RnpA family.</text>
</comment>
<comment type="function">
    <text evidence="1 7">RNaseP catalyzes the removal of the 5'-leader sequence from pre-tRNA to produce the mature 5'-terminus. It can also cleave other RNA substrates such as 4.5S RNA. The protein component plays an auxiliary but essential role in vivo by binding to the 5'-leader sequence and broadening the substrate specificity of the ribozyme.</text>
</comment>
<dbReference type="EMBL" id="SNZH01000002">
    <property type="protein sequence ID" value="TDR47514.1"/>
    <property type="molecule type" value="Genomic_DNA"/>
</dbReference>
<keyword evidence="5 7" id="KW-0378">Hydrolase</keyword>
<dbReference type="SUPFAM" id="SSF54211">
    <property type="entry name" value="Ribosomal protein S5 domain 2-like"/>
    <property type="match status" value="1"/>
</dbReference>
<dbReference type="NCBIfam" id="TIGR00188">
    <property type="entry name" value="rnpA"/>
    <property type="match status" value="1"/>
</dbReference>
<dbReference type="PANTHER" id="PTHR33992">
    <property type="entry name" value="RIBONUCLEASE P PROTEIN COMPONENT"/>
    <property type="match status" value="1"/>
</dbReference>
<dbReference type="AlphaFoldDB" id="A0A4R6Z719"/>
<keyword evidence="4 7" id="KW-0255">Endonuclease</keyword>
<dbReference type="OrthoDB" id="9796422at2"/>
<dbReference type="GO" id="GO:0000049">
    <property type="term" value="F:tRNA binding"/>
    <property type="evidence" value="ECO:0007669"/>
    <property type="project" value="UniProtKB-UniRule"/>
</dbReference>
<dbReference type="PROSITE" id="PS00648">
    <property type="entry name" value="RIBONUCLEASE_P"/>
    <property type="match status" value="1"/>
</dbReference>
<dbReference type="InterPro" id="IPR020568">
    <property type="entry name" value="Ribosomal_Su5_D2-typ_SF"/>
</dbReference>
<evidence type="ECO:0000256" key="2">
    <source>
        <dbReference type="ARBA" id="ARBA00022694"/>
    </source>
</evidence>
<sequence>MGAFCFPRAARLLKKGDFARLRQSSRRIGSRYFSAEYRSNEDTVARLGQAVSRRVSKLAVQRNRLKRLVRESFRRQRLQLPGLDILVIPRTAAVSLPGPELLADLELLWSKLPRPQR</sequence>
<dbReference type="GO" id="GO:0001682">
    <property type="term" value="P:tRNA 5'-leader removal"/>
    <property type="evidence" value="ECO:0007669"/>
    <property type="project" value="UniProtKB-UniRule"/>
</dbReference>
<name>A0A4R6Z719_9GAMM</name>
<dbReference type="GO" id="GO:0042781">
    <property type="term" value="F:3'-tRNA processing endoribonuclease activity"/>
    <property type="evidence" value="ECO:0007669"/>
    <property type="project" value="TreeGrafter"/>
</dbReference>
<proteinExistence type="inferred from homology"/>
<evidence type="ECO:0000256" key="5">
    <source>
        <dbReference type="ARBA" id="ARBA00022801"/>
    </source>
</evidence>
<dbReference type="InterPro" id="IPR000100">
    <property type="entry name" value="RNase_P"/>
</dbReference>
<comment type="caution">
    <text evidence="9">The sequence shown here is derived from an EMBL/GenBank/DDBJ whole genome shotgun (WGS) entry which is preliminary data.</text>
</comment>
<organism evidence="9 10">
    <name type="scientific">Tahibacter aquaticus</name>
    <dbReference type="NCBI Taxonomy" id="520092"/>
    <lineage>
        <taxon>Bacteria</taxon>
        <taxon>Pseudomonadati</taxon>
        <taxon>Pseudomonadota</taxon>
        <taxon>Gammaproteobacteria</taxon>
        <taxon>Lysobacterales</taxon>
        <taxon>Rhodanobacteraceae</taxon>
        <taxon>Tahibacter</taxon>
    </lineage>
</organism>
<evidence type="ECO:0000256" key="1">
    <source>
        <dbReference type="ARBA" id="ARBA00002663"/>
    </source>
</evidence>
<evidence type="ECO:0000256" key="3">
    <source>
        <dbReference type="ARBA" id="ARBA00022722"/>
    </source>
</evidence>
<keyword evidence="10" id="KW-1185">Reference proteome</keyword>
<gene>
    <name evidence="7" type="primary">rnpA</name>
    <name evidence="9" type="ORF">DFR29_102174</name>
</gene>
<evidence type="ECO:0000313" key="9">
    <source>
        <dbReference type="EMBL" id="TDR47514.1"/>
    </source>
</evidence>
<dbReference type="Proteomes" id="UP000295293">
    <property type="component" value="Unassembled WGS sequence"/>
</dbReference>
<dbReference type="Gene3D" id="3.30.230.10">
    <property type="match status" value="1"/>
</dbReference>
<evidence type="ECO:0000256" key="4">
    <source>
        <dbReference type="ARBA" id="ARBA00022759"/>
    </source>
</evidence>
<dbReference type="HAMAP" id="MF_00227">
    <property type="entry name" value="RNase_P"/>
    <property type="match status" value="1"/>
</dbReference>
<dbReference type="InterPro" id="IPR014721">
    <property type="entry name" value="Ribsml_uS5_D2-typ_fold_subgr"/>
</dbReference>
<dbReference type="EC" id="3.1.26.5" evidence="7 8"/>
<keyword evidence="6 7" id="KW-0694">RNA-binding</keyword>
<evidence type="ECO:0000313" key="10">
    <source>
        <dbReference type="Proteomes" id="UP000295293"/>
    </source>
</evidence>